<reference evidence="10" key="1">
    <citation type="submission" date="2019-10" db="EMBL/GenBank/DDBJ databases">
        <authorList>
            <consortium name="Genoscope - CEA"/>
            <person name="William W."/>
        </authorList>
    </citation>
    <scope>NUCLEOTIDE SEQUENCE [LARGE SCALE GENOMIC DNA]</scope>
    <source>
        <strain evidence="10">BBR_PRJEB10992</strain>
    </source>
</reference>
<evidence type="ECO:0000313" key="11">
    <source>
        <dbReference type="Proteomes" id="UP000184550"/>
    </source>
</evidence>
<feature type="domain" description="Protein kinase" evidence="9">
    <location>
        <begin position="10"/>
        <end position="266"/>
    </location>
</feature>
<dbReference type="PANTHER" id="PTHR24363">
    <property type="entry name" value="SERINE/THREONINE PROTEIN KINASE"/>
    <property type="match status" value="1"/>
</dbReference>
<dbReference type="Proteomes" id="UP000184550">
    <property type="component" value="Unassembled WGS sequence"/>
</dbReference>
<dbReference type="InterPro" id="IPR000719">
    <property type="entry name" value="Prot_kinase_dom"/>
</dbReference>
<gene>
    <name evidence="10" type="ORF">PL8927_140074</name>
</gene>
<keyword evidence="5 10" id="KW-0418">Kinase</keyword>
<keyword evidence="4" id="KW-0547">Nucleotide-binding</keyword>
<dbReference type="Gene3D" id="1.10.510.10">
    <property type="entry name" value="Transferase(Phosphotransferase) domain 1"/>
    <property type="match status" value="1"/>
</dbReference>
<protein>
    <recommendedName>
        <fullName evidence="1">non-specific serine/threonine protein kinase</fullName>
        <ecNumber evidence="1">2.7.11.1</ecNumber>
    </recommendedName>
</protein>
<dbReference type="CDD" id="cd14014">
    <property type="entry name" value="STKc_PknB_like"/>
    <property type="match status" value="1"/>
</dbReference>
<comment type="catalytic activity">
    <reaction evidence="8">
        <text>L-seryl-[protein] + ATP = O-phospho-L-seryl-[protein] + ADP + H(+)</text>
        <dbReference type="Rhea" id="RHEA:17989"/>
        <dbReference type="Rhea" id="RHEA-COMP:9863"/>
        <dbReference type="Rhea" id="RHEA-COMP:11604"/>
        <dbReference type="ChEBI" id="CHEBI:15378"/>
        <dbReference type="ChEBI" id="CHEBI:29999"/>
        <dbReference type="ChEBI" id="CHEBI:30616"/>
        <dbReference type="ChEBI" id="CHEBI:83421"/>
        <dbReference type="ChEBI" id="CHEBI:456216"/>
        <dbReference type="EC" id="2.7.11.1"/>
    </reaction>
</comment>
<comment type="catalytic activity">
    <reaction evidence="7">
        <text>L-threonyl-[protein] + ATP = O-phospho-L-threonyl-[protein] + ADP + H(+)</text>
        <dbReference type="Rhea" id="RHEA:46608"/>
        <dbReference type="Rhea" id="RHEA-COMP:11060"/>
        <dbReference type="Rhea" id="RHEA-COMP:11605"/>
        <dbReference type="ChEBI" id="CHEBI:15378"/>
        <dbReference type="ChEBI" id="CHEBI:30013"/>
        <dbReference type="ChEBI" id="CHEBI:30616"/>
        <dbReference type="ChEBI" id="CHEBI:61977"/>
        <dbReference type="ChEBI" id="CHEBI:456216"/>
        <dbReference type="EC" id="2.7.11.1"/>
    </reaction>
</comment>
<name>A0A7Z9BHD9_9CYAN</name>
<evidence type="ECO:0000256" key="8">
    <source>
        <dbReference type="ARBA" id="ARBA00048679"/>
    </source>
</evidence>
<dbReference type="Pfam" id="PF00069">
    <property type="entry name" value="Pkinase"/>
    <property type="match status" value="1"/>
</dbReference>
<sequence>MSAQLFGNRWKNIRQIGEGGQSNVFLVEDLNREFSDTCVLKRLKNKKRLDRFKQEIKAGRKLDHPQIAPILDFSLDKEPYYFVTKKYPDSTLSKFASAPLEPVQALTIFIEICDVVAYAHSKGIVHRDLKPDNIILDENQKPVILDFGICYFEDEDNRLTGTEEQVGSRYFIAPESEGGRSLDVTWAVDSYSLGKILYFLLSSKLFPREAYTGSDSLSKLLNDPQLDYITERILDKSVVEDFNKRSSVSELQKEAETVKRLIHEHFYPGKAGSRCRFCGEGTYQPNNYAGLKVYTRVQNTPNMSSPNEFFMECESIICDVCSNIQWFSKPMESKFNPLYNE</sequence>
<dbReference type="AlphaFoldDB" id="A0A7Z9BHD9"/>
<evidence type="ECO:0000256" key="3">
    <source>
        <dbReference type="ARBA" id="ARBA00022679"/>
    </source>
</evidence>
<evidence type="ECO:0000259" key="9">
    <source>
        <dbReference type="PROSITE" id="PS50011"/>
    </source>
</evidence>
<accession>A0A7Z9BHD9</accession>
<evidence type="ECO:0000256" key="5">
    <source>
        <dbReference type="ARBA" id="ARBA00022777"/>
    </source>
</evidence>
<keyword evidence="11" id="KW-1185">Reference proteome</keyword>
<evidence type="ECO:0000313" key="10">
    <source>
        <dbReference type="EMBL" id="VXD11253.1"/>
    </source>
</evidence>
<evidence type="ECO:0000256" key="6">
    <source>
        <dbReference type="ARBA" id="ARBA00022840"/>
    </source>
</evidence>
<dbReference type="EMBL" id="CZCU02000046">
    <property type="protein sequence ID" value="VXD11253.1"/>
    <property type="molecule type" value="Genomic_DNA"/>
</dbReference>
<dbReference type="GO" id="GO:0004674">
    <property type="term" value="F:protein serine/threonine kinase activity"/>
    <property type="evidence" value="ECO:0007669"/>
    <property type="project" value="UniProtKB-KW"/>
</dbReference>
<dbReference type="PROSITE" id="PS00108">
    <property type="entry name" value="PROTEIN_KINASE_ST"/>
    <property type="match status" value="1"/>
</dbReference>
<dbReference type="SUPFAM" id="SSF56112">
    <property type="entry name" value="Protein kinase-like (PK-like)"/>
    <property type="match status" value="1"/>
</dbReference>
<proteinExistence type="predicted"/>
<keyword evidence="3 10" id="KW-0808">Transferase</keyword>
<comment type="caution">
    <text evidence="10">The sequence shown here is derived from an EMBL/GenBank/DDBJ whole genome shotgun (WGS) entry which is preliminary data.</text>
</comment>
<keyword evidence="2" id="KW-0723">Serine/threonine-protein kinase</keyword>
<dbReference type="PANTHER" id="PTHR24363:SF0">
    <property type="entry name" value="SERINE_THREONINE KINASE LIKE DOMAIN CONTAINING 1"/>
    <property type="match status" value="1"/>
</dbReference>
<evidence type="ECO:0000256" key="1">
    <source>
        <dbReference type="ARBA" id="ARBA00012513"/>
    </source>
</evidence>
<evidence type="ECO:0000256" key="4">
    <source>
        <dbReference type="ARBA" id="ARBA00022741"/>
    </source>
</evidence>
<dbReference type="InterPro" id="IPR011009">
    <property type="entry name" value="Kinase-like_dom_sf"/>
</dbReference>
<dbReference type="GO" id="GO:0005524">
    <property type="term" value="F:ATP binding"/>
    <property type="evidence" value="ECO:0007669"/>
    <property type="project" value="UniProtKB-KW"/>
</dbReference>
<dbReference type="SMART" id="SM00220">
    <property type="entry name" value="S_TKc"/>
    <property type="match status" value="1"/>
</dbReference>
<organism evidence="10 11">
    <name type="scientific">Planktothrix serta PCC 8927</name>
    <dbReference type="NCBI Taxonomy" id="671068"/>
    <lineage>
        <taxon>Bacteria</taxon>
        <taxon>Bacillati</taxon>
        <taxon>Cyanobacteriota</taxon>
        <taxon>Cyanophyceae</taxon>
        <taxon>Oscillatoriophycideae</taxon>
        <taxon>Oscillatoriales</taxon>
        <taxon>Microcoleaceae</taxon>
        <taxon>Planktothrix</taxon>
    </lineage>
</organism>
<dbReference type="RefSeq" id="WP_197047294.1">
    <property type="nucleotide sequence ID" value="NZ_LR734832.1"/>
</dbReference>
<evidence type="ECO:0000256" key="2">
    <source>
        <dbReference type="ARBA" id="ARBA00022527"/>
    </source>
</evidence>
<dbReference type="PROSITE" id="PS50011">
    <property type="entry name" value="PROTEIN_KINASE_DOM"/>
    <property type="match status" value="1"/>
</dbReference>
<keyword evidence="6" id="KW-0067">ATP-binding</keyword>
<evidence type="ECO:0000256" key="7">
    <source>
        <dbReference type="ARBA" id="ARBA00047899"/>
    </source>
</evidence>
<dbReference type="InterPro" id="IPR008271">
    <property type="entry name" value="Ser/Thr_kinase_AS"/>
</dbReference>
<dbReference type="EC" id="2.7.11.1" evidence="1"/>